<dbReference type="SUPFAM" id="SSF51735">
    <property type="entry name" value="NAD(P)-binding Rossmann-fold domains"/>
    <property type="match status" value="1"/>
</dbReference>
<name>G0QS54_ICHMU</name>
<protein>
    <submittedName>
        <fullName evidence="3">Short chain dehydrogenase reductase family protein, putative</fullName>
        <ecNumber evidence="3">1.1.1.62</ecNumber>
    </submittedName>
</protein>
<dbReference type="InterPro" id="IPR002347">
    <property type="entry name" value="SDR_fam"/>
</dbReference>
<dbReference type="InterPro" id="IPR036291">
    <property type="entry name" value="NAD(P)-bd_dom_sf"/>
</dbReference>
<dbReference type="InterPro" id="IPR051019">
    <property type="entry name" value="VLCFA-Steroid_DH"/>
</dbReference>
<evidence type="ECO:0000256" key="2">
    <source>
        <dbReference type="ARBA" id="ARBA00023002"/>
    </source>
</evidence>
<dbReference type="eggNOG" id="KOG1014">
    <property type="taxonomic scope" value="Eukaryota"/>
</dbReference>
<dbReference type="Proteomes" id="UP000008983">
    <property type="component" value="Unassembled WGS sequence"/>
</dbReference>
<evidence type="ECO:0000313" key="4">
    <source>
        <dbReference type="Proteomes" id="UP000008983"/>
    </source>
</evidence>
<sequence length="89" mass="10272">MYQICSTIGLLQLSYQAYNFIDYVNRYYFTTPIPLKDQFPQKYALITGGTQGLGYGYAEELARRGYNIILASRSEDQIQKTITDQNQII</sequence>
<keyword evidence="2 3" id="KW-0560">Oxidoreductase</keyword>
<accession>G0QS54</accession>
<gene>
    <name evidence="3" type="ORF">IMG5_099470</name>
</gene>
<dbReference type="STRING" id="857967.G0QS54"/>
<organism evidence="3 4">
    <name type="scientific">Ichthyophthirius multifiliis</name>
    <name type="common">White spot disease agent</name>
    <name type="synonym">Ich</name>
    <dbReference type="NCBI Taxonomy" id="5932"/>
    <lineage>
        <taxon>Eukaryota</taxon>
        <taxon>Sar</taxon>
        <taxon>Alveolata</taxon>
        <taxon>Ciliophora</taxon>
        <taxon>Intramacronucleata</taxon>
        <taxon>Oligohymenophorea</taxon>
        <taxon>Hymenostomatida</taxon>
        <taxon>Ophryoglenina</taxon>
        <taxon>Ichthyophthirius</taxon>
    </lineage>
</organism>
<dbReference type="PANTHER" id="PTHR43899:SF13">
    <property type="entry name" value="RH59310P"/>
    <property type="match status" value="1"/>
</dbReference>
<evidence type="ECO:0000313" key="3">
    <source>
        <dbReference type="EMBL" id="EGR31919.1"/>
    </source>
</evidence>
<evidence type="ECO:0000256" key="1">
    <source>
        <dbReference type="ARBA" id="ARBA00006484"/>
    </source>
</evidence>
<dbReference type="EC" id="1.1.1.62" evidence="3"/>
<proteinExistence type="inferred from homology"/>
<comment type="similarity">
    <text evidence="1">Belongs to the short-chain dehydrogenases/reductases (SDR) family.</text>
</comment>
<keyword evidence="4" id="KW-1185">Reference proteome</keyword>
<dbReference type="GO" id="GO:0004303">
    <property type="term" value="F:estradiol 17-beta-dehydrogenase [NAD(P)+] activity"/>
    <property type="evidence" value="ECO:0007669"/>
    <property type="project" value="UniProtKB-EC"/>
</dbReference>
<dbReference type="Pfam" id="PF00106">
    <property type="entry name" value="adh_short"/>
    <property type="match status" value="1"/>
</dbReference>
<dbReference type="GeneID" id="14908075"/>
<dbReference type="OrthoDB" id="418498at2759"/>
<dbReference type="RefSeq" id="XP_004035405.1">
    <property type="nucleotide sequence ID" value="XM_004035357.1"/>
</dbReference>
<reference evidence="3 4" key="1">
    <citation type="submission" date="2011-07" db="EMBL/GenBank/DDBJ databases">
        <authorList>
            <person name="Coyne R."/>
            <person name="Brami D."/>
            <person name="Johnson J."/>
            <person name="Hostetler J."/>
            <person name="Hannick L."/>
            <person name="Clark T."/>
            <person name="Cassidy-Hanley D."/>
            <person name="Inman J."/>
        </authorList>
    </citation>
    <scope>NUCLEOTIDE SEQUENCE [LARGE SCALE GENOMIC DNA]</scope>
    <source>
        <strain evidence="3 4">G5</strain>
    </source>
</reference>
<dbReference type="AlphaFoldDB" id="G0QS54"/>
<dbReference type="InParanoid" id="G0QS54"/>
<dbReference type="Gene3D" id="3.40.50.720">
    <property type="entry name" value="NAD(P)-binding Rossmann-like Domain"/>
    <property type="match status" value="1"/>
</dbReference>
<dbReference type="EMBL" id="GL983807">
    <property type="protein sequence ID" value="EGR31919.1"/>
    <property type="molecule type" value="Genomic_DNA"/>
</dbReference>
<dbReference type="PANTHER" id="PTHR43899">
    <property type="entry name" value="RH59310P"/>
    <property type="match status" value="1"/>
</dbReference>